<feature type="binding site" evidence="5">
    <location>
        <position position="352"/>
    </location>
    <ligand>
        <name>pyridoxal 5'-phosphate</name>
        <dbReference type="ChEBI" id="CHEBI:597326"/>
    </ligand>
</feature>
<dbReference type="InterPro" id="IPR022643">
    <property type="entry name" value="De-COase2_C"/>
</dbReference>
<evidence type="ECO:0000313" key="10">
    <source>
        <dbReference type="EMBL" id="UXX79944.1"/>
    </source>
</evidence>
<protein>
    <recommendedName>
        <fullName evidence="5 6">Diaminopimelate decarboxylase</fullName>
        <shortName evidence="5">DAP decarboxylase</shortName>
        <shortName evidence="5">DAPDC</shortName>
        <ecNumber evidence="5 6">4.1.1.20</ecNumber>
    </recommendedName>
</protein>
<evidence type="ECO:0000256" key="7">
    <source>
        <dbReference type="RuleBase" id="RU003738"/>
    </source>
</evidence>
<keyword evidence="11" id="KW-1185">Reference proteome</keyword>
<gene>
    <name evidence="5 10" type="primary">lysA</name>
    <name evidence="10" type="ORF">N7E81_02340</name>
</gene>
<comment type="similarity">
    <text evidence="5">Belongs to the Orn/Lys/Arg decarboxylase class-II family. LysA subfamily.</text>
</comment>
<dbReference type="HAMAP" id="MF_02120">
    <property type="entry name" value="LysA"/>
    <property type="match status" value="1"/>
</dbReference>
<comment type="cofactor">
    <cofactor evidence="1 5 7">
        <name>pyridoxal 5'-phosphate</name>
        <dbReference type="ChEBI" id="CHEBI:597326"/>
    </cofactor>
</comment>
<evidence type="ECO:0000313" key="11">
    <source>
        <dbReference type="Proteomes" id="UP001062165"/>
    </source>
</evidence>
<sequence length="392" mass="43022">MSVKTPFYYYDLTLLENTLEAMSSAINNPNFKVHYAIKANAEDRILQTIKNHGLGADCVSGNEIKKAIALGFNPENIVFAGIGKSDEELDIAISNGIHSINCESIEELVVINEIAEKHDAIANIAFRINPNVDAQTHHKITTGLNENKFGIPITELDAAVDEILKHKHLALKGVHFHIGSQILNLNPFANLCQQANNVIANLKARGIALEHINVGGGLGINYNNPDSQLIPNFEEYFKVFEKFLNLDEGQTVHFELGRSIVGQCGSLISKVLYVKKGANSKFAIIDAGMTDLIRPALYNAYHKVENLSQTGDELEPYHVVGPICESSDTFGKTELPTTTRGDYMMIRSAGAYGQVLSSNYNLRERAATIYSDEQSLASCIGSEKKAQTLEVV</sequence>
<feature type="binding site" evidence="5">
    <location>
        <position position="325"/>
    </location>
    <ligand>
        <name>substrate</name>
    </ligand>
</feature>
<feature type="domain" description="Orn/DAP/Arg decarboxylase 2 C-terminal" evidence="8">
    <location>
        <begin position="7"/>
        <end position="350"/>
    </location>
</feature>
<comment type="pathway">
    <text evidence="5 7">Amino-acid biosynthesis; L-lysine biosynthesis via DAP pathway; L-lysine from DL-2,6-diaminopimelate: step 1/1.</text>
</comment>
<organism evidence="10 11">
    <name type="scientific">Reichenbachiella carrageenanivorans</name>
    <dbReference type="NCBI Taxonomy" id="2979869"/>
    <lineage>
        <taxon>Bacteria</taxon>
        <taxon>Pseudomonadati</taxon>
        <taxon>Bacteroidota</taxon>
        <taxon>Cytophagia</taxon>
        <taxon>Cytophagales</taxon>
        <taxon>Reichenbachiellaceae</taxon>
        <taxon>Reichenbachiella</taxon>
    </lineage>
</organism>
<evidence type="ECO:0000256" key="5">
    <source>
        <dbReference type="HAMAP-Rule" id="MF_02120"/>
    </source>
</evidence>
<dbReference type="InterPro" id="IPR022653">
    <property type="entry name" value="De-COase2_pyr-phos_BS"/>
</dbReference>
<dbReference type="Gene3D" id="2.40.37.10">
    <property type="entry name" value="Lyase, Ornithine Decarboxylase, Chain A, domain 1"/>
    <property type="match status" value="1"/>
</dbReference>
<feature type="binding site" evidence="5">
    <location>
        <position position="352"/>
    </location>
    <ligand>
        <name>substrate</name>
    </ligand>
</feature>
<evidence type="ECO:0000259" key="8">
    <source>
        <dbReference type="Pfam" id="PF00278"/>
    </source>
</evidence>
<dbReference type="Pfam" id="PF00278">
    <property type="entry name" value="Orn_DAP_Arg_deC"/>
    <property type="match status" value="1"/>
</dbReference>
<comment type="catalytic activity">
    <reaction evidence="5 7">
        <text>meso-2,6-diaminopimelate + H(+) = L-lysine + CO2</text>
        <dbReference type="Rhea" id="RHEA:15101"/>
        <dbReference type="ChEBI" id="CHEBI:15378"/>
        <dbReference type="ChEBI" id="CHEBI:16526"/>
        <dbReference type="ChEBI" id="CHEBI:32551"/>
        <dbReference type="ChEBI" id="CHEBI:57791"/>
        <dbReference type="EC" id="4.1.1.20"/>
    </reaction>
</comment>
<evidence type="ECO:0000256" key="6">
    <source>
        <dbReference type="NCBIfam" id="TIGR01048"/>
    </source>
</evidence>
<dbReference type="InterPro" id="IPR000183">
    <property type="entry name" value="Orn/DAP/Arg_de-COase"/>
</dbReference>
<dbReference type="PANTHER" id="PTHR43727">
    <property type="entry name" value="DIAMINOPIMELATE DECARBOXYLASE"/>
    <property type="match status" value="1"/>
</dbReference>
<dbReference type="PROSITE" id="PS00878">
    <property type="entry name" value="ODR_DC_2_1"/>
    <property type="match status" value="1"/>
</dbReference>
<keyword evidence="5 7" id="KW-0457">Lysine biosynthesis</keyword>
<dbReference type="Proteomes" id="UP001062165">
    <property type="component" value="Chromosome"/>
</dbReference>
<dbReference type="PRINTS" id="PR01179">
    <property type="entry name" value="ODADCRBXLASE"/>
</dbReference>
<dbReference type="InterPro" id="IPR009006">
    <property type="entry name" value="Ala_racemase/Decarboxylase_C"/>
</dbReference>
<dbReference type="CDD" id="cd06828">
    <property type="entry name" value="PLPDE_III_DapDC"/>
    <property type="match status" value="1"/>
</dbReference>
<feature type="binding site" evidence="5">
    <location>
        <position position="298"/>
    </location>
    <ligand>
        <name>substrate</name>
    </ligand>
</feature>
<name>A0ABY6D205_9BACT</name>
<dbReference type="EC" id="4.1.1.20" evidence="5 6"/>
<accession>A0ABY6D205</accession>
<feature type="binding site" evidence="5">
    <location>
        <position position="217"/>
    </location>
    <ligand>
        <name>pyridoxal 5'-phosphate</name>
        <dbReference type="ChEBI" id="CHEBI:597326"/>
    </ligand>
</feature>
<keyword evidence="5" id="KW-0028">Amino-acid biosynthesis</keyword>
<evidence type="ECO:0000256" key="1">
    <source>
        <dbReference type="ARBA" id="ARBA00001933"/>
    </source>
</evidence>
<dbReference type="RefSeq" id="WP_263051675.1">
    <property type="nucleotide sequence ID" value="NZ_CP106735.1"/>
</dbReference>
<dbReference type="SUPFAM" id="SSF51419">
    <property type="entry name" value="PLP-binding barrel"/>
    <property type="match status" value="1"/>
</dbReference>
<keyword evidence="2 5" id="KW-0210">Decarboxylase</keyword>
<proteinExistence type="inferred from homology"/>
<evidence type="ECO:0000256" key="4">
    <source>
        <dbReference type="ARBA" id="ARBA00023239"/>
    </source>
</evidence>
<dbReference type="PRINTS" id="PR01181">
    <property type="entry name" value="DAPDCRBXLASE"/>
</dbReference>
<dbReference type="SUPFAM" id="SSF50621">
    <property type="entry name" value="Alanine racemase C-terminal domain-like"/>
    <property type="match status" value="1"/>
</dbReference>
<feature type="binding site" evidence="5">
    <location>
        <position position="258"/>
    </location>
    <ligand>
        <name>substrate</name>
    </ligand>
</feature>
<dbReference type="NCBIfam" id="TIGR01048">
    <property type="entry name" value="lysA"/>
    <property type="match status" value="1"/>
</dbReference>
<comment type="subunit">
    <text evidence="5">Homodimer.</text>
</comment>
<feature type="domain" description="Orn/DAP/Arg decarboxylase 2 N-terminal" evidence="9">
    <location>
        <begin position="17"/>
        <end position="261"/>
    </location>
</feature>
<evidence type="ECO:0000256" key="3">
    <source>
        <dbReference type="ARBA" id="ARBA00022898"/>
    </source>
</evidence>
<evidence type="ECO:0000259" key="9">
    <source>
        <dbReference type="Pfam" id="PF02784"/>
    </source>
</evidence>
<dbReference type="GO" id="GO:0008836">
    <property type="term" value="F:diaminopimelate decarboxylase activity"/>
    <property type="evidence" value="ECO:0007669"/>
    <property type="project" value="UniProtKB-EC"/>
</dbReference>
<feature type="binding site" evidence="5">
    <location>
        <begin position="255"/>
        <end position="258"/>
    </location>
    <ligand>
        <name>pyridoxal 5'-phosphate</name>
        <dbReference type="ChEBI" id="CHEBI:597326"/>
    </ligand>
</feature>
<dbReference type="Pfam" id="PF02784">
    <property type="entry name" value="Orn_Arg_deC_N"/>
    <property type="match status" value="1"/>
</dbReference>
<feature type="modified residue" description="N6-(pyridoxal phosphate)lysine" evidence="5">
    <location>
        <position position="38"/>
    </location>
</feature>
<keyword evidence="4 5" id="KW-0456">Lyase</keyword>
<dbReference type="InterPro" id="IPR029066">
    <property type="entry name" value="PLP-binding_barrel"/>
</dbReference>
<reference evidence="10" key="1">
    <citation type="submission" date="2022-10" db="EMBL/GenBank/DDBJ databases">
        <title>Comparative genomics and taxonomic characterization of three novel marine species of genus Reichenbachiella exhibiting antioxidant and polysaccharide degradation activities.</title>
        <authorList>
            <person name="Muhammad N."/>
            <person name="Lee Y.-J."/>
            <person name="Ko J."/>
            <person name="Kim S.-G."/>
        </authorList>
    </citation>
    <scope>NUCLEOTIDE SEQUENCE</scope>
    <source>
        <strain evidence="10">Wsw4-B4</strain>
    </source>
</reference>
<evidence type="ECO:0000256" key="2">
    <source>
        <dbReference type="ARBA" id="ARBA00022793"/>
    </source>
</evidence>
<dbReference type="InterPro" id="IPR002986">
    <property type="entry name" value="DAP_deCOOHase_LysA"/>
</dbReference>
<dbReference type="PANTHER" id="PTHR43727:SF2">
    <property type="entry name" value="GROUP IV DECARBOXYLASE"/>
    <property type="match status" value="1"/>
</dbReference>
<dbReference type="InterPro" id="IPR022644">
    <property type="entry name" value="De-COase2_N"/>
</dbReference>
<dbReference type="EMBL" id="CP106735">
    <property type="protein sequence ID" value="UXX79944.1"/>
    <property type="molecule type" value="Genomic_DNA"/>
</dbReference>
<feature type="binding site" evidence="5">
    <location>
        <position position="294"/>
    </location>
    <ligand>
        <name>substrate</name>
    </ligand>
</feature>
<comment type="function">
    <text evidence="5">Specifically catalyzes the decarboxylation of meso-diaminopimelate (meso-DAP) to L-lysine.</text>
</comment>
<dbReference type="Gene3D" id="3.20.20.10">
    <property type="entry name" value="Alanine racemase"/>
    <property type="match status" value="1"/>
</dbReference>
<keyword evidence="3 5" id="KW-0663">Pyridoxal phosphate</keyword>